<gene>
    <name evidence="1" type="ORF">ACFFSA_28770</name>
</gene>
<proteinExistence type="predicted"/>
<reference evidence="1 2" key="1">
    <citation type="submission" date="2024-09" db="EMBL/GenBank/DDBJ databases">
        <authorList>
            <person name="Sun Q."/>
            <person name="Mori K."/>
        </authorList>
    </citation>
    <scope>NUCLEOTIDE SEQUENCE [LARGE SCALE GENOMIC DNA]</scope>
    <source>
        <strain evidence="1 2">JCM 3143</strain>
    </source>
</reference>
<accession>A0ABV5S5Z9</accession>
<dbReference type="Gene3D" id="3.40.50.2000">
    <property type="entry name" value="Glycogen Phosphorylase B"/>
    <property type="match status" value="1"/>
</dbReference>
<keyword evidence="2" id="KW-1185">Reference proteome</keyword>
<dbReference type="EMBL" id="JBHMBW010000027">
    <property type="protein sequence ID" value="MFB9627097.1"/>
    <property type="molecule type" value="Genomic_DNA"/>
</dbReference>
<dbReference type="RefSeq" id="WP_344988942.1">
    <property type="nucleotide sequence ID" value="NZ_BAAAXV010000004.1"/>
</dbReference>
<sequence>MTAAPLLLVERNAHRVAGHHHAALIALARQARAEGRQVVVAAPGGITADTGQAVEAAGAVIVTGAGGEPVGAVLLGAGLLLSGLSHVAVRLTASRRWPRPIRRWPHQLMLASRCLAEAAALRAGAGACVRARPVALVLTAAEGLHTLTGALSGVAHLRFVHEVDTTEDGLLRLLGAAARRHSPAVIALCPTASVQAEIRARFPYLDTRIVAFALADPDAYICDAERAAARSQLGVADGERVLCLVGGWWAHKDIATVERALTLATRPLHLLAAGSPMNTTVLQRINALPHVMLHVQHRELPAAHLRAVYAASDAAIVARTPTAGKESGLVADAANHGVALLVSTPDADLAARLRGRPWARVLRVGDAAELAAALDGPLPARPQPGAAVELGLMSPAAALARFAAIAHDITERTR</sequence>
<comment type="caution">
    <text evidence="1">The sequence shown here is derived from an EMBL/GenBank/DDBJ whole genome shotgun (WGS) entry which is preliminary data.</text>
</comment>
<evidence type="ECO:0000313" key="2">
    <source>
        <dbReference type="Proteomes" id="UP001589532"/>
    </source>
</evidence>
<dbReference type="SUPFAM" id="SSF53756">
    <property type="entry name" value="UDP-Glycosyltransferase/glycogen phosphorylase"/>
    <property type="match status" value="1"/>
</dbReference>
<name>A0ABV5S5Z9_9ACTN</name>
<dbReference type="Proteomes" id="UP001589532">
    <property type="component" value="Unassembled WGS sequence"/>
</dbReference>
<evidence type="ECO:0000313" key="1">
    <source>
        <dbReference type="EMBL" id="MFB9627097.1"/>
    </source>
</evidence>
<protein>
    <submittedName>
        <fullName evidence="1">Glycosyltransferase family 1 protein</fullName>
    </submittedName>
</protein>
<organism evidence="1 2">
    <name type="scientific">Nonomuraea helvata</name>
    <dbReference type="NCBI Taxonomy" id="37484"/>
    <lineage>
        <taxon>Bacteria</taxon>
        <taxon>Bacillati</taxon>
        <taxon>Actinomycetota</taxon>
        <taxon>Actinomycetes</taxon>
        <taxon>Streptosporangiales</taxon>
        <taxon>Streptosporangiaceae</taxon>
        <taxon>Nonomuraea</taxon>
    </lineage>
</organism>